<name>A0A0C9UVI1_SPHS4</name>
<gene>
    <name evidence="2" type="ORF">M422DRAFT_258495</name>
</gene>
<dbReference type="HOGENOM" id="CLU_1653258_0_0_1"/>
<keyword evidence="1" id="KW-0175">Coiled coil</keyword>
<evidence type="ECO:0000256" key="1">
    <source>
        <dbReference type="SAM" id="Coils"/>
    </source>
</evidence>
<accession>A0A0C9UVI1</accession>
<keyword evidence="3" id="KW-1185">Reference proteome</keyword>
<dbReference type="Gene3D" id="1.25.40.10">
    <property type="entry name" value="Tetratricopeptide repeat domain"/>
    <property type="match status" value="1"/>
</dbReference>
<dbReference type="OrthoDB" id="3033436at2759"/>
<evidence type="ECO:0008006" key="4">
    <source>
        <dbReference type="Google" id="ProtNLM"/>
    </source>
</evidence>
<evidence type="ECO:0000313" key="3">
    <source>
        <dbReference type="Proteomes" id="UP000054279"/>
    </source>
</evidence>
<dbReference type="InterPro" id="IPR011990">
    <property type="entry name" value="TPR-like_helical_dom_sf"/>
</dbReference>
<sequence>MHRDQLEEAEKSFQNALELHKQAQSVLGQANDLQDLRTLYMHRDQLEEAEKNLQDALELHKQAQSVLGQANDLQNLGRLYMHQDQLEEAETSFLGHWEFACIQCYNLIAFSFKLLVHKVFDNAIGYQSHTVLY</sequence>
<protein>
    <recommendedName>
        <fullName evidence="4">Kinesin light chain</fullName>
    </recommendedName>
</protein>
<dbReference type="Proteomes" id="UP000054279">
    <property type="component" value="Unassembled WGS sequence"/>
</dbReference>
<proteinExistence type="predicted"/>
<feature type="coiled-coil region" evidence="1">
    <location>
        <begin position="3"/>
        <end position="66"/>
    </location>
</feature>
<reference evidence="2 3" key="1">
    <citation type="submission" date="2014-06" db="EMBL/GenBank/DDBJ databases">
        <title>Evolutionary Origins and Diversification of the Mycorrhizal Mutualists.</title>
        <authorList>
            <consortium name="DOE Joint Genome Institute"/>
            <consortium name="Mycorrhizal Genomics Consortium"/>
            <person name="Kohler A."/>
            <person name="Kuo A."/>
            <person name="Nagy L.G."/>
            <person name="Floudas D."/>
            <person name="Copeland A."/>
            <person name="Barry K.W."/>
            <person name="Cichocki N."/>
            <person name="Veneault-Fourrey C."/>
            <person name="LaButti K."/>
            <person name="Lindquist E.A."/>
            <person name="Lipzen A."/>
            <person name="Lundell T."/>
            <person name="Morin E."/>
            <person name="Murat C."/>
            <person name="Riley R."/>
            <person name="Ohm R."/>
            <person name="Sun H."/>
            <person name="Tunlid A."/>
            <person name="Henrissat B."/>
            <person name="Grigoriev I.V."/>
            <person name="Hibbett D.S."/>
            <person name="Martin F."/>
        </authorList>
    </citation>
    <scope>NUCLEOTIDE SEQUENCE [LARGE SCALE GENOMIC DNA]</scope>
    <source>
        <strain evidence="2 3">SS14</strain>
    </source>
</reference>
<evidence type="ECO:0000313" key="2">
    <source>
        <dbReference type="EMBL" id="KIJ38849.1"/>
    </source>
</evidence>
<dbReference type="SUPFAM" id="SSF48452">
    <property type="entry name" value="TPR-like"/>
    <property type="match status" value="1"/>
</dbReference>
<dbReference type="AlphaFoldDB" id="A0A0C9UVI1"/>
<organism evidence="2 3">
    <name type="scientific">Sphaerobolus stellatus (strain SS14)</name>
    <dbReference type="NCBI Taxonomy" id="990650"/>
    <lineage>
        <taxon>Eukaryota</taxon>
        <taxon>Fungi</taxon>
        <taxon>Dikarya</taxon>
        <taxon>Basidiomycota</taxon>
        <taxon>Agaricomycotina</taxon>
        <taxon>Agaricomycetes</taxon>
        <taxon>Phallomycetidae</taxon>
        <taxon>Geastrales</taxon>
        <taxon>Sphaerobolaceae</taxon>
        <taxon>Sphaerobolus</taxon>
    </lineage>
</organism>
<dbReference type="EMBL" id="KN837157">
    <property type="protein sequence ID" value="KIJ38849.1"/>
    <property type="molecule type" value="Genomic_DNA"/>
</dbReference>